<gene>
    <name evidence="3" type="ORF">PO878_03055</name>
</gene>
<sequence>MRRPTLVLLPLLLAALLLGACGDDDGGDDAAATTTTAAAEEEADTSVDDDTDSTEAEGDDAEGGDLQPGGDTEDGGEGSGDLEAFCTAYDELNGLTETLPNDTLEQLQDAAGQFVSVGEEVVATAPEDVVDDAEATLQGFEDLEAAIADASTLEEARDAAGVVTDDEEVGAAADRLQSYVDESC</sequence>
<keyword evidence="4" id="KW-1185">Reference proteome</keyword>
<proteinExistence type="predicted"/>
<dbReference type="KEGG" id="ima:PO878_03055"/>
<dbReference type="AlphaFoldDB" id="A0AAF0BS48"/>
<evidence type="ECO:0000256" key="1">
    <source>
        <dbReference type="SAM" id="MobiDB-lite"/>
    </source>
</evidence>
<keyword evidence="2" id="KW-0732">Signal</keyword>
<name>A0AAF0BS48_9ACTN</name>
<evidence type="ECO:0000256" key="2">
    <source>
        <dbReference type="SAM" id="SignalP"/>
    </source>
</evidence>
<feature type="region of interest" description="Disordered" evidence="1">
    <location>
        <begin position="24"/>
        <end position="83"/>
    </location>
</feature>
<accession>A0AAF0BS48</accession>
<dbReference type="EMBL" id="CP116942">
    <property type="protein sequence ID" value="WCO67701.1"/>
    <property type="molecule type" value="Genomic_DNA"/>
</dbReference>
<dbReference type="Proteomes" id="UP001216390">
    <property type="component" value="Chromosome"/>
</dbReference>
<protein>
    <submittedName>
        <fullName evidence="3">Uncharacterized protein</fullName>
    </submittedName>
</protein>
<dbReference type="RefSeq" id="WP_272737222.1">
    <property type="nucleotide sequence ID" value="NZ_CP116942.1"/>
</dbReference>
<feature type="compositionally biased region" description="Low complexity" evidence="1">
    <location>
        <begin position="29"/>
        <end position="38"/>
    </location>
</feature>
<evidence type="ECO:0000313" key="3">
    <source>
        <dbReference type="EMBL" id="WCO67701.1"/>
    </source>
</evidence>
<dbReference type="PROSITE" id="PS51257">
    <property type="entry name" value="PROKAR_LIPOPROTEIN"/>
    <property type="match status" value="1"/>
</dbReference>
<feature type="signal peptide" evidence="2">
    <location>
        <begin position="1"/>
        <end position="20"/>
    </location>
</feature>
<feature type="compositionally biased region" description="Acidic residues" evidence="1">
    <location>
        <begin position="39"/>
        <end position="63"/>
    </location>
</feature>
<feature type="chain" id="PRO_5042063890" evidence="2">
    <location>
        <begin position="21"/>
        <end position="184"/>
    </location>
</feature>
<organism evidence="3 4">
    <name type="scientific">Iamia majanohamensis</name>
    <dbReference type="NCBI Taxonomy" id="467976"/>
    <lineage>
        <taxon>Bacteria</taxon>
        <taxon>Bacillati</taxon>
        <taxon>Actinomycetota</taxon>
        <taxon>Acidimicrobiia</taxon>
        <taxon>Acidimicrobiales</taxon>
        <taxon>Iamiaceae</taxon>
        <taxon>Iamia</taxon>
    </lineage>
</organism>
<evidence type="ECO:0000313" key="4">
    <source>
        <dbReference type="Proteomes" id="UP001216390"/>
    </source>
</evidence>
<reference evidence="3" key="1">
    <citation type="submission" date="2023-01" db="EMBL/GenBank/DDBJ databases">
        <title>The diversity of Class Acidimicrobiia in South China Sea sediment environments and the proposal of Iamia marina sp. nov., a novel species of the genus Iamia.</title>
        <authorList>
            <person name="He Y."/>
            <person name="Tian X."/>
        </authorList>
    </citation>
    <scope>NUCLEOTIDE SEQUENCE</scope>
    <source>
        <strain evidence="3">DSM 19957</strain>
    </source>
</reference>